<accession>A0ABY5SD91</accession>
<proteinExistence type="predicted"/>
<evidence type="ECO:0000256" key="2">
    <source>
        <dbReference type="ARBA" id="ARBA00023125"/>
    </source>
</evidence>
<dbReference type="RefSeq" id="WP_258387987.1">
    <property type="nucleotide sequence ID" value="NZ_CP091430.1"/>
</dbReference>
<dbReference type="InterPro" id="IPR018060">
    <property type="entry name" value="HTH_AraC"/>
</dbReference>
<evidence type="ECO:0000256" key="3">
    <source>
        <dbReference type="ARBA" id="ARBA00023163"/>
    </source>
</evidence>
<dbReference type="Proteomes" id="UP001057877">
    <property type="component" value="Chromosome"/>
</dbReference>
<protein>
    <submittedName>
        <fullName evidence="6">AraC family transcriptional regulator</fullName>
    </submittedName>
</protein>
<dbReference type="SUPFAM" id="SSF46689">
    <property type="entry name" value="Homeodomain-like"/>
    <property type="match status" value="2"/>
</dbReference>
<dbReference type="PROSITE" id="PS01124">
    <property type="entry name" value="HTH_ARAC_FAMILY_2"/>
    <property type="match status" value="1"/>
</dbReference>
<dbReference type="Pfam" id="PF02311">
    <property type="entry name" value="AraC_binding"/>
    <property type="match status" value="1"/>
</dbReference>
<evidence type="ECO:0000313" key="6">
    <source>
        <dbReference type="EMBL" id="UVI31927.1"/>
    </source>
</evidence>
<evidence type="ECO:0000313" key="7">
    <source>
        <dbReference type="Proteomes" id="UP001057877"/>
    </source>
</evidence>
<dbReference type="SMART" id="SM00342">
    <property type="entry name" value="HTH_ARAC"/>
    <property type="match status" value="1"/>
</dbReference>
<dbReference type="Pfam" id="PF12833">
    <property type="entry name" value="HTH_18"/>
    <property type="match status" value="1"/>
</dbReference>
<evidence type="ECO:0000259" key="5">
    <source>
        <dbReference type="PROSITE" id="PS01124"/>
    </source>
</evidence>
<dbReference type="SUPFAM" id="SSF51215">
    <property type="entry name" value="Regulatory protein AraC"/>
    <property type="match status" value="1"/>
</dbReference>
<dbReference type="PANTHER" id="PTHR43280:SF2">
    <property type="entry name" value="HTH-TYPE TRANSCRIPTIONAL REGULATOR EXSA"/>
    <property type="match status" value="1"/>
</dbReference>
<dbReference type="InterPro" id="IPR003313">
    <property type="entry name" value="AraC-bd"/>
</dbReference>
<organism evidence="6 7">
    <name type="scientific">Paenibacillus spongiae</name>
    <dbReference type="NCBI Taxonomy" id="2909671"/>
    <lineage>
        <taxon>Bacteria</taxon>
        <taxon>Bacillati</taxon>
        <taxon>Bacillota</taxon>
        <taxon>Bacilli</taxon>
        <taxon>Bacillales</taxon>
        <taxon>Paenibacillaceae</taxon>
        <taxon>Paenibacillus</taxon>
    </lineage>
</organism>
<evidence type="ECO:0000256" key="4">
    <source>
        <dbReference type="SAM" id="MobiDB-lite"/>
    </source>
</evidence>
<reference evidence="6" key="1">
    <citation type="submission" date="2022-01" db="EMBL/GenBank/DDBJ databases">
        <title>Paenibacillus spongiae sp. nov., isolated from marine sponge.</title>
        <authorList>
            <person name="Li Z."/>
            <person name="Zhang M."/>
        </authorList>
    </citation>
    <scope>NUCLEOTIDE SEQUENCE</scope>
    <source>
        <strain evidence="6">PHS-Z3</strain>
    </source>
</reference>
<name>A0ABY5SD91_9BACL</name>
<dbReference type="Gene3D" id="1.10.10.60">
    <property type="entry name" value="Homeodomain-like"/>
    <property type="match status" value="2"/>
</dbReference>
<keyword evidence="3" id="KW-0804">Transcription</keyword>
<dbReference type="InterPro" id="IPR037923">
    <property type="entry name" value="HTH-like"/>
</dbReference>
<dbReference type="InterPro" id="IPR009057">
    <property type="entry name" value="Homeodomain-like_sf"/>
</dbReference>
<gene>
    <name evidence="6" type="ORF">L1F29_08960</name>
</gene>
<keyword evidence="7" id="KW-1185">Reference proteome</keyword>
<evidence type="ECO:0000256" key="1">
    <source>
        <dbReference type="ARBA" id="ARBA00023015"/>
    </source>
</evidence>
<dbReference type="EMBL" id="CP091430">
    <property type="protein sequence ID" value="UVI31927.1"/>
    <property type="molecule type" value="Genomic_DNA"/>
</dbReference>
<sequence>MTRYPTNETSLTQETVPFPIVIHKSTMQQAVLPHHHQFYELSFYVEGSALDVVNGQLIRSSRGTVVCKLPHRIHETRIMEGRPYTKFSLMFDMDILLESGIEYALKRYFYNDPGSRHPAFIQLSDTESGLMERLFDELFDEYQSDRLFRQAYIRSKLVEILIGIARSQGGVRGLDARGVPVKPPVPVSTPNTAMQGNKITQVLQYINSHFLTDMSLGSLSEQFDASTPYLSKMIKKITGMTFTEYLHELRMEMACSLLISTRMSILDVSGESGYSSFKTFSRVFLRKKGMPPSKYRSKYADPGHDPGSVSS</sequence>
<feature type="domain" description="HTH araC/xylS-type" evidence="5">
    <location>
        <begin position="200"/>
        <end position="298"/>
    </location>
</feature>
<keyword evidence="1" id="KW-0805">Transcription regulation</keyword>
<feature type="region of interest" description="Disordered" evidence="4">
    <location>
        <begin position="290"/>
        <end position="311"/>
    </location>
</feature>
<dbReference type="PANTHER" id="PTHR43280">
    <property type="entry name" value="ARAC-FAMILY TRANSCRIPTIONAL REGULATOR"/>
    <property type="match status" value="1"/>
</dbReference>
<keyword evidence="2" id="KW-0238">DNA-binding</keyword>